<evidence type="ECO:0000259" key="15">
    <source>
        <dbReference type="PROSITE" id="PS50125"/>
    </source>
</evidence>
<comment type="caution">
    <text evidence="16">The sequence shown here is derived from an EMBL/GenBank/DDBJ whole genome shotgun (WGS) entry which is preliminary data.</text>
</comment>
<comment type="cofactor">
    <cofactor evidence="2">
        <name>Mg(2+)</name>
        <dbReference type="ChEBI" id="CHEBI:18420"/>
    </cofactor>
</comment>
<evidence type="ECO:0000256" key="12">
    <source>
        <dbReference type="ARBA" id="ARBA00023136"/>
    </source>
</evidence>
<dbReference type="EC" id="4.6.1.1" evidence="4"/>
<evidence type="ECO:0000256" key="11">
    <source>
        <dbReference type="ARBA" id="ARBA00022998"/>
    </source>
</evidence>
<reference evidence="16" key="1">
    <citation type="journal article" date="2023" name="Genome Biol. Evol.">
        <title>Long-read-based Genome Assembly of Drosophila gunungcola Reveals Fewer Chemosensory Genes in Flower-breeding Species.</title>
        <authorList>
            <person name="Negi A."/>
            <person name="Liao B.Y."/>
            <person name="Yeh S.D."/>
        </authorList>
    </citation>
    <scope>NUCLEOTIDE SEQUENCE</scope>
    <source>
        <strain evidence="16">Sukarami</strain>
    </source>
</reference>
<evidence type="ECO:0000256" key="10">
    <source>
        <dbReference type="ARBA" id="ARBA00022989"/>
    </source>
</evidence>
<keyword evidence="10" id="KW-1133">Transmembrane helix</keyword>
<protein>
    <recommendedName>
        <fullName evidence="4">adenylate cyclase</fullName>
        <ecNumber evidence="4">4.6.1.1</ecNumber>
    </recommendedName>
</protein>
<evidence type="ECO:0000256" key="6">
    <source>
        <dbReference type="ARBA" id="ARBA00022723"/>
    </source>
</evidence>
<dbReference type="PANTHER" id="PTHR45627">
    <property type="entry name" value="ADENYLATE CYCLASE TYPE 1"/>
    <property type="match status" value="1"/>
</dbReference>
<evidence type="ECO:0000256" key="2">
    <source>
        <dbReference type="ARBA" id="ARBA00001946"/>
    </source>
</evidence>
<evidence type="ECO:0000256" key="13">
    <source>
        <dbReference type="ARBA" id="ARBA00023239"/>
    </source>
</evidence>
<evidence type="ECO:0000256" key="3">
    <source>
        <dbReference type="ARBA" id="ARBA00004141"/>
    </source>
</evidence>
<evidence type="ECO:0000256" key="8">
    <source>
        <dbReference type="ARBA" id="ARBA00022840"/>
    </source>
</evidence>
<keyword evidence="7" id="KW-0547">Nucleotide-binding</keyword>
<dbReference type="CDD" id="cd07302">
    <property type="entry name" value="CHD"/>
    <property type="match status" value="1"/>
</dbReference>
<gene>
    <name evidence="16" type="ORF">M5D96_011658</name>
</gene>
<evidence type="ECO:0000256" key="4">
    <source>
        <dbReference type="ARBA" id="ARBA00012201"/>
    </source>
</evidence>
<dbReference type="GO" id="GO:0007189">
    <property type="term" value="P:adenylate cyclase-activating G protein-coupled receptor signaling pathway"/>
    <property type="evidence" value="ECO:0007669"/>
    <property type="project" value="TreeGrafter"/>
</dbReference>
<keyword evidence="13 14" id="KW-0456">Lyase</keyword>
<evidence type="ECO:0000256" key="7">
    <source>
        <dbReference type="ARBA" id="ARBA00022741"/>
    </source>
</evidence>
<feature type="domain" description="Guanylate cyclase" evidence="15">
    <location>
        <begin position="1"/>
        <end position="35"/>
    </location>
</feature>
<keyword evidence="9" id="KW-0460">Magnesium</keyword>
<evidence type="ECO:0000256" key="9">
    <source>
        <dbReference type="ARBA" id="ARBA00022842"/>
    </source>
</evidence>
<comment type="subcellular location">
    <subcellularLocation>
        <location evidence="3">Membrane</location>
        <topology evidence="3">Multi-pass membrane protein</topology>
    </subcellularLocation>
</comment>
<accession>A0A9P9YFG7</accession>
<dbReference type="PROSITE" id="PS00452">
    <property type="entry name" value="GUANYLATE_CYCLASE_1"/>
    <property type="match status" value="1"/>
</dbReference>
<keyword evidence="11" id="KW-0115">cAMP biosynthesis</keyword>
<dbReference type="GO" id="GO:0035556">
    <property type="term" value="P:intracellular signal transduction"/>
    <property type="evidence" value="ECO:0007669"/>
    <property type="project" value="InterPro"/>
</dbReference>
<dbReference type="SUPFAM" id="SSF55073">
    <property type="entry name" value="Nucleotide cyclase"/>
    <property type="match status" value="1"/>
</dbReference>
<comment type="catalytic activity">
    <reaction evidence="1">
        <text>ATP = 3',5'-cyclic AMP + diphosphate</text>
        <dbReference type="Rhea" id="RHEA:15389"/>
        <dbReference type="ChEBI" id="CHEBI:30616"/>
        <dbReference type="ChEBI" id="CHEBI:33019"/>
        <dbReference type="ChEBI" id="CHEBI:58165"/>
        <dbReference type="EC" id="4.6.1.1"/>
    </reaction>
</comment>
<keyword evidence="5" id="KW-0812">Transmembrane</keyword>
<keyword evidence="6" id="KW-0479">Metal-binding</keyword>
<evidence type="ECO:0000256" key="14">
    <source>
        <dbReference type="RuleBase" id="RU000405"/>
    </source>
</evidence>
<keyword evidence="17" id="KW-1185">Reference proteome</keyword>
<dbReference type="InterPro" id="IPR018297">
    <property type="entry name" value="A/G_cyclase_CS"/>
</dbReference>
<keyword evidence="12" id="KW-0472">Membrane</keyword>
<keyword evidence="8" id="KW-0067">ATP-binding</keyword>
<organism evidence="16 17">
    <name type="scientific">Drosophila gunungcola</name>
    <name type="common">fruit fly</name>
    <dbReference type="NCBI Taxonomy" id="103775"/>
    <lineage>
        <taxon>Eukaryota</taxon>
        <taxon>Metazoa</taxon>
        <taxon>Ecdysozoa</taxon>
        <taxon>Arthropoda</taxon>
        <taxon>Hexapoda</taxon>
        <taxon>Insecta</taxon>
        <taxon>Pterygota</taxon>
        <taxon>Neoptera</taxon>
        <taxon>Endopterygota</taxon>
        <taxon>Diptera</taxon>
        <taxon>Brachycera</taxon>
        <taxon>Muscomorpha</taxon>
        <taxon>Ephydroidea</taxon>
        <taxon>Drosophilidae</taxon>
        <taxon>Drosophila</taxon>
        <taxon>Sophophora</taxon>
    </lineage>
</organism>
<dbReference type="Proteomes" id="UP001059596">
    <property type="component" value="Unassembled WGS sequence"/>
</dbReference>
<evidence type="ECO:0000313" key="16">
    <source>
        <dbReference type="EMBL" id="KAI8035609.1"/>
    </source>
</evidence>
<proteinExistence type="inferred from homology"/>
<dbReference type="GO" id="GO:0006171">
    <property type="term" value="P:cAMP biosynthetic process"/>
    <property type="evidence" value="ECO:0007669"/>
    <property type="project" value="UniProtKB-KW"/>
</dbReference>
<comment type="similarity">
    <text evidence="14">Belongs to the adenylyl cyclase class-4/guanylyl cyclase family.</text>
</comment>
<dbReference type="Gene3D" id="3.30.70.1230">
    <property type="entry name" value="Nucleotide cyclase"/>
    <property type="match status" value="1"/>
</dbReference>
<evidence type="ECO:0000256" key="1">
    <source>
        <dbReference type="ARBA" id="ARBA00001593"/>
    </source>
</evidence>
<dbReference type="AlphaFoldDB" id="A0A9P9YFG7"/>
<sequence length="61" mass="6521">MIGINIGPVVAGVIGARKPQYDIWGNTVNVASRMDSTGVPGYSQVTQEVVDSLVGSHFEFR</sequence>
<dbReference type="GO" id="GO:0005524">
    <property type="term" value="F:ATP binding"/>
    <property type="evidence" value="ECO:0007669"/>
    <property type="project" value="UniProtKB-KW"/>
</dbReference>
<dbReference type="GO" id="GO:0046872">
    <property type="term" value="F:metal ion binding"/>
    <property type="evidence" value="ECO:0007669"/>
    <property type="project" value="UniProtKB-KW"/>
</dbReference>
<dbReference type="GO" id="GO:0005886">
    <property type="term" value="C:plasma membrane"/>
    <property type="evidence" value="ECO:0007669"/>
    <property type="project" value="TreeGrafter"/>
</dbReference>
<dbReference type="Pfam" id="PF00211">
    <property type="entry name" value="Guanylate_cyc"/>
    <property type="match status" value="1"/>
</dbReference>
<dbReference type="PANTHER" id="PTHR45627:SF26">
    <property type="entry name" value="ADENYLATE CYCLASE TYPE 1"/>
    <property type="match status" value="1"/>
</dbReference>
<dbReference type="EMBL" id="JAMKOV010000033">
    <property type="protein sequence ID" value="KAI8035609.1"/>
    <property type="molecule type" value="Genomic_DNA"/>
</dbReference>
<evidence type="ECO:0000256" key="5">
    <source>
        <dbReference type="ARBA" id="ARBA00022692"/>
    </source>
</evidence>
<dbReference type="GO" id="GO:0004016">
    <property type="term" value="F:adenylate cyclase activity"/>
    <property type="evidence" value="ECO:0007669"/>
    <property type="project" value="UniProtKB-EC"/>
</dbReference>
<evidence type="ECO:0000313" key="17">
    <source>
        <dbReference type="Proteomes" id="UP001059596"/>
    </source>
</evidence>
<dbReference type="InterPro" id="IPR029787">
    <property type="entry name" value="Nucleotide_cyclase"/>
</dbReference>
<dbReference type="PROSITE" id="PS50125">
    <property type="entry name" value="GUANYLATE_CYCLASE_2"/>
    <property type="match status" value="1"/>
</dbReference>
<dbReference type="InterPro" id="IPR001054">
    <property type="entry name" value="A/G_cyclase"/>
</dbReference>
<name>A0A9P9YFG7_9MUSC</name>